<reference evidence="3" key="1">
    <citation type="submission" date="2015-02" db="EMBL/GenBank/DDBJ databases">
        <title>Genome sequencing for Strongylocentrotus purpuratus.</title>
        <authorList>
            <person name="Murali S."/>
            <person name="Liu Y."/>
            <person name="Vee V."/>
            <person name="English A."/>
            <person name="Wang M."/>
            <person name="Skinner E."/>
            <person name="Han Y."/>
            <person name="Muzny D.M."/>
            <person name="Worley K.C."/>
            <person name="Gibbs R.A."/>
        </authorList>
    </citation>
    <scope>NUCLEOTIDE SEQUENCE</scope>
</reference>
<dbReference type="KEGG" id="spu:115926092"/>
<dbReference type="RefSeq" id="XP_030846397.1">
    <property type="nucleotide sequence ID" value="XM_030990537.1"/>
</dbReference>
<evidence type="ECO:0000313" key="3">
    <source>
        <dbReference type="Proteomes" id="UP000007110"/>
    </source>
</evidence>
<feature type="region of interest" description="Disordered" evidence="1">
    <location>
        <begin position="733"/>
        <end position="755"/>
    </location>
</feature>
<feature type="compositionally biased region" description="Polar residues" evidence="1">
    <location>
        <begin position="613"/>
        <end position="630"/>
    </location>
</feature>
<feature type="compositionally biased region" description="Polar residues" evidence="1">
    <location>
        <begin position="738"/>
        <end position="752"/>
    </location>
</feature>
<sequence>MTSKLTERHGADSCRPGWAKRLHPMCHMAAILDFKWPPYYCDETCLCQLDCDDEFIDEKCSFVVPNECNDTCMCGPGDREGQDNREIVCASTTPEECEKSTTTVAAEHGVASQHPPASTITPVYIRHYTLAYSYEPSCTINIVEATLNGRRPVTAILPTPVTRIEELRLEILSIDTEDSGSLRVDFLGCMEVVTTTTQTSTSTTAGYCMEPMDGEQGLESSRSTTPASEDQSTDINADKPWIFELQSNLRTTATKTPNWTSSLTPKSKCTLEAPGRQRPIPNGPNNSIVEATLNGRRPVTAILPTPVTRIEELRLEILSIDREDSGSLRVDFLGCMEGYCMEPMDGEQGLESSRSTTPASEDQSTDINADKPWIFELQSNPEDNRDQNPKLDIVEATLNGRRPVTAILPTPVTRIEELRLEILSIDREDSGSLRVDFLGCMEVVTTTTQTSTSTTDTVWSQWTASKDLRVAVLQLRRPEDQSTDINADKPWIFELQSNPEDNRDQNPNWTSSLTPKSSARLEAPGRQRPIPNGPNNSIVEATLNGRRPVTAILPTPVTRIEELRLEILSIDTEDSGSLRVDFLGCMEEITTTTPAATTTKGYCMEPMDGEQGLESSRSTTPASEDQSTDINADKPWIFELQSNPEDNRDQNPKLDVKFNTEVQVHALKLQGDSDQSQTIVEATLNGRRPVTAILPTPVTRIEELRLEIFVTTTTQTSTSTTAGYCMEPMDGEQGLESIRSSTPASEDQSTDINADKPWTFELQSNPEDNRDQNPKLDVKFNTEVQVHALKLQGDSDQSQTVRIIPLVRDRSTQIYTDVLDSSGKPLIVEATLNGRRPVTAILPTPVTRIEELRLEILSIDTEDSGSLRVDFLGCMEVVTTTTQTSTSTTIVEATLNGRRPVTAILPTPVTRIEELRLEILSIDTEDSGSLRVDFLGCMEVVTTTTQTSTSTTAGYCMEPMDGEQGLESSRSTTPASEDQSTDINADKPWIFELQSNPEDNRDQNPKLDVKFNTEVQVHALKLQGDSDQSQTVRIIPLVRDRSTQIYTDVLDSSGKPLIVEATLNGRRPVTAILPTPVTRIEELRLEILSIDTEDSGSLRVDFLGCMEVVTTTTQTSTSTTAGYCMEPMDGEQGLESIRSSTPASEDQSTDINADKPWTFELQSNPEDNRDQNPKLDVKFNTEVQVHALKLQGDSDQSQTVRIIPLVRDRSTQIYTDVLDSSGKPLIVEATLNGRRPVTAILPTPVTRIEELRLEILSIDTEDSGSLRVDFLGCMEVVTTTTQTSTSTTIVEATLNGRRPVTAILPTPVTRIEELRLEILSIDTEDSGSLRVDFLGCMEEITTTTPAATTTKDQSTDINADKPWTFELQSNPEDNRDQNPKLDVKFNTEVQVHALKLQGDSDQSQTVRIISLVRDRSTQIYTDVLDSSGKPLIVEATLNGRRPVTAILPTPVTRIEELRLEILSIDTEDSEVCVLISWVAWKDTVWSQWTASKDLRVAVLQLQRLKLSQLISTLINLGHSSYSPILRTTATKTPKLDVKFNTEVLIVEATLNGRRPVTAILPTPVTRIEELRLEILSFDTEDSGSLRVDFLGCMEEITTTTPAATTTKGYCMEAMDGEQGLESSRSTTPASEDQSTDINADKPWTFELQSNPEDNRDQNPKLNVQFNTKVEVHA</sequence>
<feature type="compositionally biased region" description="Polar residues" evidence="1">
    <location>
        <begin position="1137"/>
        <end position="1151"/>
    </location>
</feature>
<feature type="compositionally biased region" description="Polar residues" evidence="1">
    <location>
        <begin position="218"/>
        <end position="235"/>
    </location>
</feature>
<feature type="region of interest" description="Disordered" evidence="1">
    <location>
        <begin position="599"/>
        <end position="634"/>
    </location>
</feature>
<proteinExistence type="predicted"/>
<name>A0A7M7P646_STRPU</name>
<feature type="region of interest" description="Disordered" evidence="1">
    <location>
        <begin position="497"/>
        <end position="536"/>
    </location>
</feature>
<feature type="compositionally biased region" description="Polar residues" evidence="1">
    <location>
        <begin position="350"/>
        <end position="367"/>
    </location>
</feature>
<feature type="region of interest" description="Disordered" evidence="1">
    <location>
        <begin position="255"/>
        <end position="286"/>
    </location>
</feature>
<feature type="compositionally biased region" description="Polar residues" evidence="1">
    <location>
        <begin position="1620"/>
        <end position="1637"/>
    </location>
</feature>
<feature type="region of interest" description="Disordered" evidence="1">
    <location>
        <begin position="950"/>
        <end position="987"/>
    </location>
</feature>
<feature type="compositionally biased region" description="Polar residues" evidence="1">
    <location>
        <begin position="966"/>
        <end position="983"/>
    </location>
</feature>
<feature type="region of interest" description="Disordered" evidence="1">
    <location>
        <begin position="1617"/>
        <end position="1673"/>
    </location>
</feature>
<organism evidence="2 3">
    <name type="scientific">Strongylocentrotus purpuratus</name>
    <name type="common">Purple sea urchin</name>
    <dbReference type="NCBI Taxonomy" id="7668"/>
    <lineage>
        <taxon>Eukaryota</taxon>
        <taxon>Metazoa</taxon>
        <taxon>Echinodermata</taxon>
        <taxon>Eleutherozoa</taxon>
        <taxon>Echinozoa</taxon>
        <taxon>Echinoidea</taxon>
        <taxon>Euechinoidea</taxon>
        <taxon>Echinacea</taxon>
        <taxon>Camarodonta</taxon>
        <taxon>Echinidea</taxon>
        <taxon>Strongylocentrotidae</taxon>
        <taxon>Strongylocentrotus</taxon>
    </lineage>
</organism>
<dbReference type="EnsemblMetazoa" id="XM_030990537">
    <property type="protein sequence ID" value="XP_030846397"/>
    <property type="gene ID" value="LOC115926092"/>
</dbReference>
<dbReference type="InParanoid" id="A0A7M7P646"/>
<reference evidence="2" key="2">
    <citation type="submission" date="2021-01" db="UniProtKB">
        <authorList>
            <consortium name="EnsemblMetazoa"/>
        </authorList>
    </citation>
    <scope>IDENTIFICATION</scope>
</reference>
<feature type="compositionally biased region" description="Polar residues" evidence="1">
    <location>
        <begin position="497"/>
        <end position="517"/>
    </location>
</feature>
<protein>
    <submittedName>
        <fullName evidence="2">Uncharacterized protein</fullName>
    </submittedName>
</protein>
<feature type="region of interest" description="Disordered" evidence="1">
    <location>
        <begin position="343"/>
        <end position="371"/>
    </location>
</feature>
<keyword evidence="3" id="KW-1185">Reference proteome</keyword>
<dbReference type="Gene3D" id="2.60.120.260">
    <property type="entry name" value="Galactose-binding domain-like"/>
    <property type="match status" value="3"/>
</dbReference>
<evidence type="ECO:0000256" key="1">
    <source>
        <dbReference type="SAM" id="MobiDB-lite"/>
    </source>
</evidence>
<dbReference type="Proteomes" id="UP000007110">
    <property type="component" value="Unassembled WGS sequence"/>
</dbReference>
<evidence type="ECO:0000313" key="2">
    <source>
        <dbReference type="EnsemblMetazoa" id="XP_030846397"/>
    </source>
</evidence>
<dbReference type="GeneID" id="115926092"/>
<feature type="compositionally biased region" description="Polar residues" evidence="1">
    <location>
        <begin position="255"/>
        <end position="267"/>
    </location>
</feature>
<accession>A0A7M7P646</accession>
<feature type="region of interest" description="Disordered" evidence="1">
    <location>
        <begin position="1128"/>
        <end position="1154"/>
    </location>
</feature>
<feature type="region of interest" description="Disordered" evidence="1">
    <location>
        <begin position="203"/>
        <end position="237"/>
    </location>
</feature>